<keyword evidence="6 11" id="KW-0812">Transmembrane</keyword>
<keyword evidence="5" id="KW-0808">Transferase</keyword>
<reference evidence="14 15" key="1">
    <citation type="journal article" date="2014" name="Genome Announc.">
        <title>Complete Genome Sequence of Hyphomicrobium nitrativorans Strain NL23, a Denitrifying Bacterium Isolated from Biofilm of a Methanol-Fed Denitrification System Treating Seawater at the Montreal Biodome.</title>
        <authorList>
            <person name="Martineau C."/>
            <person name="Villeneuve C."/>
            <person name="Mauffrey F."/>
            <person name="Villemur R."/>
        </authorList>
    </citation>
    <scope>NUCLEOTIDE SEQUENCE [LARGE SCALE GENOMIC DNA]</scope>
    <source>
        <strain evidence="14">NL23</strain>
    </source>
</reference>
<sequence>MTFGSLRLRLLLAGAASTLVALALAAYGLTILFERHVERRLTAELVVHLNQITAQLEPSTNTPGEITLAAQPADPRFEVPLSGLYWQIIHEQKGTVLRSRSLWDSELALPPEPDVDDVIHQHRIAGPADTELYLLQRRVELPARMGGGTARIAVAWDAAETTKAVRRFAADLTPLLTIIGALLLAAAWVQVSIGLRPLSDIRSRLAAVRSGKNRRLGADFPDEVRPLAQEIDELIDARDAELQRARARAGDLAHGLRTPLQVLQAEIERLAKDGHATVALNLSTVTRTMQRTVERELARVRLASPQRDSEASIAAAVEQVVRVVQRTPDGERMDWIVDVPPDLAAAIDHDDLSEALGNLIENAARHARHTVTISGYRNGPAVTLKVADDGPGIPEDNLAEALRRGGRLDERGSGAGLGLAIVTDIVESWSGTLSLDNANPGLAATLTLKASSRP</sequence>
<comment type="catalytic activity">
    <reaction evidence="1">
        <text>ATP + protein L-histidine = ADP + protein N-phospho-L-histidine.</text>
        <dbReference type="EC" id="2.7.13.3"/>
    </reaction>
</comment>
<evidence type="ECO:0000256" key="9">
    <source>
        <dbReference type="ARBA" id="ARBA00023012"/>
    </source>
</evidence>
<gene>
    <name evidence="14" type="ORF">W911_02465</name>
</gene>
<dbReference type="SMART" id="SM00387">
    <property type="entry name" value="HATPase_c"/>
    <property type="match status" value="1"/>
</dbReference>
<feature type="domain" description="HAMP" evidence="13">
    <location>
        <begin position="192"/>
        <end position="243"/>
    </location>
</feature>
<evidence type="ECO:0000256" key="5">
    <source>
        <dbReference type="ARBA" id="ARBA00022679"/>
    </source>
</evidence>
<organism evidence="14 15">
    <name type="scientific">Hyphomicrobium nitrativorans NL23</name>
    <dbReference type="NCBI Taxonomy" id="1029756"/>
    <lineage>
        <taxon>Bacteria</taxon>
        <taxon>Pseudomonadati</taxon>
        <taxon>Pseudomonadota</taxon>
        <taxon>Alphaproteobacteria</taxon>
        <taxon>Hyphomicrobiales</taxon>
        <taxon>Hyphomicrobiaceae</taxon>
        <taxon>Hyphomicrobium</taxon>
    </lineage>
</organism>
<dbReference type="GO" id="GO:0004673">
    <property type="term" value="F:protein histidine kinase activity"/>
    <property type="evidence" value="ECO:0007669"/>
    <property type="project" value="UniProtKB-EC"/>
</dbReference>
<dbReference type="EMBL" id="CP006912">
    <property type="protein sequence ID" value="AHB47529.1"/>
    <property type="molecule type" value="Genomic_DNA"/>
</dbReference>
<dbReference type="InterPro" id="IPR036890">
    <property type="entry name" value="HATPase_C_sf"/>
</dbReference>
<keyword evidence="7 14" id="KW-0418">Kinase</keyword>
<comment type="subcellular location">
    <subcellularLocation>
        <location evidence="2">Membrane</location>
    </subcellularLocation>
</comment>
<dbReference type="PROSITE" id="PS50109">
    <property type="entry name" value="HIS_KIN"/>
    <property type="match status" value="1"/>
</dbReference>
<evidence type="ECO:0000256" key="11">
    <source>
        <dbReference type="SAM" id="Phobius"/>
    </source>
</evidence>
<evidence type="ECO:0000259" key="13">
    <source>
        <dbReference type="PROSITE" id="PS50885"/>
    </source>
</evidence>
<evidence type="ECO:0000256" key="1">
    <source>
        <dbReference type="ARBA" id="ARBA00000085"/>
    </source>
</evidence>
<dbReference type="SUPFAM" id="SSF55874">
    <property type="entry name" value="ATPase domain of HSP90 chaperone/DNA topoisomerase II/histidine kinase"/>
    <property type="match status" value="1"/>
</dbReference>
<dbReference type="PROSITE" id="PS50885">
    <property type="entry name" value="HAMP"/>
    <property type="match status" value="1"/>
</dbReference>
<dbReference type="PRINTS" id="PR00344">
    <property type="entry name" value="BCTRLSENSOR"/>
</dbReference>
<dbReference type="STRING" id="1029756.W911_02465"/>
<dbReference type="PANTHER" id="PTHR45436:SF5">
    <property type="entry name" value="SENSOR HISTIDINE KINASE TRCS"/>
    <property type="match status" value="1"/>
</dbReference>
<dbReference type="InterPro" id="IPR004358">
    <property type="entry name" value="Sig_transdc_His_kin-like_C"/>
</dbReference>
<dbReference type="KEGG" id="hni:W911_02465"/>
<dbReference type="AlphaFoldDB" id="V5SC33"/>
<proteinExistence type="predicted"/>
<keyword evidence="8 11" id="KW-1133">Transmembrane helix</keyword>
<feature type="transmembrane region" description="Helical" evidence="11">
    <location>
        <begin position="175"/>
        <end position="195"/>
    </location>
</feature>
<dbReference type="Proteomes" id="UP000018542">
    <property type="component" value="Chromosome"/>
</dbReference>
<dbReference type="GO" id="GO:0005886">
    <property type="term" value="C:plasma membrane"/>
    <property type="evidence" value="ECO:0007669"/>
    <property type="project" value="TreeGrafter"/>
</dbReference>
<evidence type="ECO:0000256" key="10">
    <source>
        <dbReference type="ARBA" id="ARBA00023136"/>
    </source>
</evidence>
<dbReference type="HOGENOM" id="CLU_000445_42_3_5"/>
<evidence type="ECO:0000313" key="14">
    <source>
        <dbReference type="EMBL" id="AHB47529.1"/>
    </source>
</evidence>
<dbReference type="InterPro" id="IPR003594">
    <property type="entry name" value="HATPase_dom"/>
</dbReference>
<dbReference type="RefSeq" id="WP_023785920.1">
    <property type="nucleotide sequence ID" value="NC_022997.1"/>
</dbReference>
<protein>
    <recommendedName>
        <fullName evidence="3">histidine kinase</fullName>
        <ecNumber evidence="3">2.7.13.3</ecNumber>
    </recommendedName>
</protein>
<evidence type="ECO:0000313" key="15">
    <source>
        <dbReference type="Proteomes" id="UP000018542"/>
    </source>
</evidence>
<dbReference type="InterPro" id="IPR050428">
    <property type="entry name" value="TCS_sensor_his_kinase"/>
</dbReference>
<dbReference type="InterPro" id="IPR005467">
    <property type="entry name" value="His_kinase_dom"/>
</dbReference>
<evidence type="ECO:0000256" key="7">
    <source>
        <dbReference type="ARBA" id="ARBA00022777"/>
    </source>
</evidence>
<dbReference type="Pfam" id="PF02518">
    <property type="entry name" value="HATPase_c"/>
    <property type="match status" value="1"/>
</dbReference>
<keyword evidence="9" id="KW-0902">Two-component regulatory system</keyword>
<dbReference type="PATRIC" id="fig|1029756.8.peg.524"/>
<dbReference type="PANTHER" id="PTHR45436">
    <property type="entry name" value="SENSOR HISTIDINE KINASE YKOH"/>
    <property type="match status" value="1"/>
</dbReference>
<dbReference type="GO" id="GO:0000160">
    <property type="term" value="P:phosphorelay signal transduction system"/>
    <property type="evidence" value="ECO:0007669"/>
    <property type="project" value="UniProtKB-KW"/>
</dbReference>
<evidence type="ECO:0000256" key="4">
    <source>
        <dbReference type="ARBA" id="ARBA00022553"/>
    </source>
</evidence>
<dbReference type="OrthoDB" id="9809567at2"/>
<keyword evidence="4" id="KW-0597">Phosphoprotein</keyword>
<keyword evidence="10 11" id="KW-0472">Membrane</keyword>
<evidence type="ECO:0000256" key="8">
    <source>
        <dbReference type="ARBA" id="ARBA00022989"/>
    </source>
</evidence>
<evidence type="ECO:0000256" key="3">
    <source>
        <dbReference type="ARBA" id="ARBA00012438"/>
    </source>
</evidence>
<accession>V5SC33</accession>
<feature type="domain" description="Histidine kinase" evidence="12">
    <location>
        <begin position="251"/>
        <end position="452"/>
    </location>
</feature>
<keyword evidence="15" id="KW-1185">Reference proteome</keyword>
<dbReference type="InterPro" id="IPR003660">
    <property type="entry name" value="HAMP_dom"/>
</dbReference>
<name>V5SC33_9HYPH</name>
<dbReference type="EC" id="2.7.13.3" evidence="3"/>
<evidence type="ECO:0000259" key="12">
    <source>
        <dbReference type="PROSITE" id="PS50109"/>
    </source>
</evidence>
<dbReference type="Gene3D" id="3.30.565.10">
    <property type="entry name" value="Histidine kinase-like ATPase, C-terminal domain"/>
    <property type="match status" value="1"/>
</dbReference>
<evidence type="ECO:0000256" key="2">
    <source>
        <dbReference type="ARBA" id="ARBA00004370"/>
    </source>
</evidence>
<evidence type="ECO:0000256" key="6">
    <source>
        <dbReference type="ARBA" id="ARBA00022692"/>
    </source>
</evidence>